<accession>A0A4Q7J853</accession>
<evidence type="ECO:0000313" key="4">
    <source>
        <dbReference type="EMBL" id="RZQ63861.1"/>
    </source>
</evidence>
<comment type="caution">
    <text evidence="4">The sequence shown here is derived from an EMBL/GenBank/DDBJ whole genome shotgun (WGS) entry which is preliminary data.</text>
</comment>
<dbReference type="EMBL" id="SFCC01000005">
    <property type="protein sequence ID" value="RZQ63861.1"/>
    <property type="molecule type" value="Genomic_DNA"/>
</dbReference>
<gene>
    <name evidence="4" type="ORF">EWH70_11935</name>
</gene>
<feature type="domain" description="HTH tetR-type" evidence="3">
    <location>
        <begin position="19"/>
        <end position="77"/>
    </location>
</feature>
<feature type="DNA-binding region" description="H-T-H motif" evidence="2">
    <location>
        <begin position="40"/>
        <end position="59"/>
    </location>
</feature>
<evidence type="ECO:0000313" key="5">
    <source>
        <dbReference type="Proteomes" id="UP000292003"/>
    </source>
</evidence>
<proteinExistence type="predicted"/>
<dbReference type="OrthoDB" id="3783612at2"/>
<dbReference type="PROSITE" id="PS50977">
    <property type="entry name" value="HTH_TETR_2"/>
    <property type="match status" value="1"/>
</dbReference>
<dbReference type="InterPro" id="IPR009057">
    <property type="entry name" value="Homeodomain-like_sf"/>
</dbReference>
<evidence type="ECO:0000259" key="3">
    <source>
        <dbReference type="PROSITE" id="PS50977"/>
    </source>
</evidence>
<keyword evidence="5" id="KW-1185">Reference proteome</keyword>
<sequence length="203" mass="21794">METTPLRVYGGVAGGDRQAERRAQFVEAGLDLLGSGEELTVRGVCRRAGLASRYFYESFTDRDALAEAVFDQVVGDIVTRTLAAVAAAPADATAKSRAGLATLVRIIADDPRTGRLLFSPAVNMPVLLRRRAESARMFARVLGSQARAFYGEDGHADLELDTEFLVGGLAQTLTSWLDGTLAWPEEAVVERCVTLFVAVGDLS</sequence>
<dbReference type="SUPFAM" id="SSF46689">
    <property type="entry name" value="Homeodomain-like"/>
    <property type="match status" value="1"/>
</dbReference>
<organism evidence="4 5">
    <name type="scientific">Amycolatopsis suaedae</name>
    <dbReference type="NCBI Taxonomy" id="2510978"/>
    <lineage>
        <taxon>Bacteria</taxon>
        <taxon>Bacillati</taxon>
        <taxon>Actinomycetota</taxon>
        <taxon>Actinomycetes</taxon>
        <taxon>Pseudonocardiales</taxon>
        <taxon>Pseudonocardiaceae</taxon>
        <taxon>Amycolatopsis</taxon>
    </lineage>
</organism>
<evidence type="ECO:0000256" key="1">
    <source>
        <dbReference type="ARBA" id="ARBA00023125"/>
    </source>
</evidence>
<dbReference type="GO" id="GO:0003677">
    <property type="term" value="F:DNA binding"/>
    <property type="evidence" value="ECO:0007669"/>
    <property type="project" value="UniProtKB-UniRule"/>
</dbReference>
<dbReference type="AlphaFoldDB" id="A0A4Q7J853"/>
<evidence type="ECO:0000256" key="2">
    <source>
        <dbReference type="PROSITE-ProRule" id="PRU00335"/>
    </source>
</evidence>
<reference evidence="4 5" key="1">
    <citation type="submission" date="2019-02" db="EMBL/GenBank/DDBJ databases">
        <title>Draft genome sequence of Amycolatopsis sp. 8-3EHSu isolated from roots of Suaeda maritima.</title>
        <authorList>
            <person name="Duangmal K."/>
            <person name="Chantavorakit T."/>
        </authorList>
    </citation>
    <scope>NUCLEOTIDE SEQUENCE [LARGE SCALE GENOMIC DNA]</scope>
    <source>
        <strain evidence="4 5">8-3EHSu</strain>
    </source>
</reference>
<name>A0A4Q7J853_9PSEU</name>
<protein>
    <submittedName>
        <fullName evidence="4">TetR/AcrR family transcriptional regulator</fullName>
    </submittedName>
</protein>
<dbReference type="Proteomes" id="UP000292003">
    <property type="component" value="Unassembled WGS sequence"/>
</dbReference>
<dbReference type="Gene3D" id="1.10.357.10">
    <property type="entry name" value="Tetracycline Repressor, domain 2"/>
    <property type="match status" value="1"/>
</dbReference>
<dbReference type="PANTHER" id="PTHR43479">
    <property type="entry name" value="ACREF/ENVCD OPERON REPRESSOR-RELATED"/>
    <property type="match status" value="1"/>
</dbReference>
<keyword evidence="1 2" id="KW-0238">DNA-binding</keyword>
<dbReference type="InterPro" id="IPR050624">
    <property type="entry name" value="HTH-type_Tx_Regulator"/>
</dbReference>
<dbReference type="PANTHER" id="PTHR43479:SF11">
    <property type="entry name" value="ACREF_ENVCD OPERON REPRESSOR-RELATED"/>
    <property type="match status" value="1"/>
</dbReference>
<dbReference type="InterPro" id="IPR001647">
    <property type="entry name" value="HTH_TetR"/>
</dbReference>
<dbReference type="RefSeq" id="WP_130475386.1">
    <property type="nucleotide sequence ID" value="NZ_SFCC01000005.1"/>
</dbReference>